<evidence type="ECO:0000313" key="3">
    <source>
        <dbReference type="Proteomes" id="UP000308652"/>
    </source>
</evidence>
<feature type="chain" id="PRO_5022702610" description="Secreted protein" evidence="1">
    <location>
        <begin position="22"/>
        <end position="95"/>
    </location>
</feature>
<keyword evidence="3" id="KW-1185">Reference proteome</keyword>
<sequence length="95" mass="10229">MGFYALVLCSLGYSTFQAASTASGCSAIAVVGCFDYLAGCDCEAIGALLFPSDQDTRHRLPYPPFSPLPHHKGLTKILLTPFSNSDAHRNHILKL</sequence>
<keyword evidence="1" id="KW-0732">Signal</keyword>
<protein>
    <recommendedName>
        <fullName evidence="4">Secreted protein</fullName>
    </recommendedName>
</protein>
<name>A0A5C3LIR4_9AGAR</name>
<gene>
    <name evidence="2" type="ORF">BDQ12DRAFT_691775</name>
</gene>
<dbReference type="Proteomes" id="UP000308652">
    <property type="component" value="Unassembled WGS sequence"/>
</dbReference>
<evidence type="ECO:0000313" key="2">
    <source>
        <dbReference type="EMBL" id="TFK32979.1"/>
    </source>
</evidence>
<organism evidence="2 3">
    <name type="scientific">Crucibulum laeve</name>
    <dbReference type="NCBI Taxonomy" id="68775"/>
    <lineage>
        <taxon>Eukaryota</taxon>
        <taxon>Fungi</taxon>
        <taxon>Dikarya</taxon>
        <taxon>Basidiomycota</taxon>
        <taxon>Agaricomycotina</taxon>
        <taxon>Agaricomycetes</taxon>
        <taxon>Agaricomycetidae</taxon>
        <taxon>Agaricales</taxon>
        <taxon>Agaricineae</taxon>
        <taxon>Nidulariaceae</taxon>
        <taxon>Crucibulum</taxon>
    </lineage>
</organism>
<dbReference type="AlphaFoldDB" id="A0A5C3LIR4"/>
<dbReference type="EMBL" id="ML213658">
    <property type="protein sequence ID" value="TFK32979.1"/>
    <property type="molecule type" value="Genomic_DNA"/>
</dbReference>
<feature type="signal peptide" evidence="1">
    <location>
        <begin position="1"/>
        <end position="21"/>
    </location>
</feature>
<accession>A0A5C3LIR4</accession>
<evidence type="ECO:0008006" key="4">
    <source>
        <dbReference type="Google" id="ProtNLM"/>
    </source>
</evidence>
<reference evidence="2 3" key="1">
    <citation type="journal article" date="2019" name="Nat. Ecol. Evol.">
        <title>Megaphylogeny resolves global patterns of mushroom evolution.</title>
        <authorList>
            <person name="Varga T."/>
            <person name="Krizsan K."/>
            <person name="Foldi C."/>
            <person name="Dima B."/>
            <person name="Sanchez-Garcia M."/>
            <person name="Sanchez-Ramirez S."/>
            <person name="Szollosi G.J."/>
            <person name="Szarkandi J.G."/>
            <person name="Papp V."/>
            <person name="Albert L."/>
            <person name="Andreopoulos W."/>
            <person name="Angelini C."/>
            <person name="Antonin V."/>
            <person name="Barry K.W."/>
            <person name="Bougher N.L."/>
            <person name="Buchanan P."/>
            <person name="Buyck B."/>
            <person name="Bense V."/>
            <person name="Catcheside P."/>
            <person name="Chovatia M."/>
            <person name="Cooper J."/>
            <person name="Damon W."/>
            <person name="Desjardin D."/>
            <person name="Finy P."/>
            <person name="Geml J."/>
            <person name="Haridas S."/>
            <person name="Hughes K."/>
            <person name="Justo A."/>
            <person name="Karasinski D."/>
            <person name="Kautmanova I."/>
            <person name="Kiss B."/>
            <person name="Kocsube S."/>
            <person name="Kotiranta H."/>
            <person name="LaButti K.M."/>
            <person name="Lechner B.E."/>
            <person name="Liimatainen K."/>
            <person name="Lipzen A."/>
            <person name="Lukacs Z."/>
            <person name="Mihaltcheva S."/>
            <person name="Morgado L.N."/>
            <person name="Niskanen T."/>
            <person name="Noordeloos M.E."/>
            <person name="Ohm R.A."/>
            <person name="Ortiz-Santana B."/>
            <person name="Ovrebo C."/>
            <person name="Racz N."/>
            <person name="Riley R."/>
            <person name="Savchenko A."/>
            <person name="Shiryaev A."/>
            <person name="Soop K."/>
            <person name="Spirin V."/>
            <person name="Szebenyi C."/>
            <person name="Tomsovsky M."/>
            <person name="Tulloss R.E."/>
            <person name="Uehling J."/>
            <person name="Grigoriev I.V."/>
            <person name="Vagvolgyi C."/>
            <person name="Papp T."/>
            <person name="Martin F.M."/>
            <person name="Miettinen O."/>
            <person name="Hibbett D.S."/>
            <person name="Nagy L.G."/>
        </authorList>
    </citation>
    <scope>NUCLEOTIDE SEQUENCE [LARGE SCALE GENOMIC DNA]</scope>
    <source>
        <strain evidence="2 3">CBS 166.37</strain>
    </source>
</reference>
<proteinExistence type="predicted"/>
<evidence type="ECO:0000256" key="1">
    <source>
        <dbReference type="SAM" id="SignalP"/>
    </source>
</evidence>